<dbReference type="Pfam" id="PF09527">
    <property type="entry name" value="ATPase_gene1"/>
    <property type="match status" value="1"/>
</dbReference>
<keyword evidence="1" id="KW-0812">Transmembrane</keyword>
<dbReference type="RefSeq" id="WP_187707831.1">
    <property type="nucleotide sequence ID" value="NZ_CP060782.1"/>
</dbReference>
<keyword evidence="1" id="KW-0472">Membrane</keyword>
<keyword evidence="3" id="KW-1185">Reference proteome</keyword>
<reference evidence="2 3" key="1">
    <citation type="submission" date="2020-08" db="EMBL/GenBank/DDBJ databases">
        <title>Genome sequence of Sphingomonas sediminicola KACC 15039T.</title>
        <authorList>
            <person name="Hyun D.-W."/>
            <person name="Bae J.-W."/>
        </authorList>
    </citation>
    <scope>NUCLEOTIDE SEQUENCE [LARGE SCALE GENOMIC DNA]</scope>
    <source>
        <strain evidence="2 3">KACC 15039</strain>
    </source>
</reference>
<sequence>MATDETGQDPKLPPDARLESLEQRLDQLQEAEAKRVHKAEPNPTNRIWQLMFSHLVGAPVGGGIIGWGLDTLFGTFPTFFLVMLFVGFGVGVVNVMRISKTPSAERPVRSRKRVRPKWPKQARSIRCTSSRWNRSFRCIWDPTTSASRTALCGC</sequence>
<keyword evidence="1" id="KW-1133">Transmembrane helix</keyword>
<gene>
    <name evidence="2" type="ORF">H9L14_08940</name>
</gene>
<dbReference type="EMBL" id="CP060782">
    <property type="protein sequence ID" value="QNP44873.1"/>
    <property type="molecule type" value="Genomic_DNA"/>
</dbReference>
<protein>
    <submittedName>
        <fullName evidence="2">AtpZ/AtpI family protein</fullName>
    </submittedName>
</protein>
<evidence type="ECO:0000313" key="3">
    <source>
        <dbReference type="Proteomes" id="UP000516105"/>
    </source>
</evidence>
<feature type="transmembrane region" description="Helical" evidence="1">
    <location>
        <begin position="47"/>
        <end position="69"/>
    </location>
</feature>
<dbReference type="Proteomes" id="UP000516105">
    <property type="component" value="Chromosome"/>
</dbReference>
<name>A0ABX6T840_9SPHN</name>
<dbReference type="InterPro" id="IPR032820">
    <property type="entry name" value="ATPase_put"/>
</dbReference>
<accession>A0ABX6T840</accession>
<evidence type="ECO:0000313" key="2">
    <source>
        <dbReference type="EMBL" id="QNP44873.1"/>
    </source>
</evidence>
<proteinExistence type="predicted"/>
<evidence type="ECO:0000256" key="1">
    <source>
        <dbReference type="SAM" id="Phobius"/>
    </source>
</evidence>
<organism evidence="2 3">
    <name type="scientific">Sphingomonas sediminicola</name>
    <dbReference type="NCBI Taxonomy" id="386874"/>
    <lineage>
        <taxon>Bacteria</taxon>
        <taxon>Pseudomonadati</taxon>
        <taxon>Pseudomonadota</taxon>
        <taxon>Alphaproteobacteria</taxon>
        <taxon>Sphingomonadales</taxon>
        <taxon>Sphingomonadaceae</taxon>
        <taxon>Sphingomonas</taxon>
    </lineage>
</organism>
<feature type="transmembrane region" description="Helical" evidence="1">
    <location>
        <begin position="75"/>
        <end position="96"/>
    </location>
</feature>